<evidence type="ECO:0000313" key="2">
    <source>
        <dbReference type="Proteomes" id="UP000476411"/>
    </source>
</evidence>
<reference evidence="1 2" key="1">
    <citation type="submission" date="2020-01" db="EMBL/GenBank/DDBJ databases">
        <title>Complete genome sequence of Chitinophaga sp. H33E-04 isolated from quinoa roots.</title>
        <authorList>
            <person name="Weon H.-Y."/>
            <person name="Lee S.A."/>
        </authorList>
    </citation>
    <scope>NUCLEOTIDE SEQUENCE [LARGE SCALE GENOMIC DNA]</scope>
    <source>
        <strain evidence="1 2">H33E-04</strain>
    </source>
</reference>
<accession>A0A6B9ZKV5</accession>
<dbReference type="RefSeq" id="WP_162334752.1">
    <property type="nucleotide sequence ID" value="NZ_CP048113.1"/>
</dbReference>
<evidence type="ECO:0000313" key="1">
    <source>
        <dbReference type="EMBL" id="QHS63028.1"/>
    </source>
</evidence>
<dbReference type="AlphaFoldDB" id="A0A6B9ZKV5"/>
<proteinExistence type="predicted"/>
<organism evidence="1 2">
    <name type="scientific">Chitinophaga agri</name>
    <dbReference type="NCBI Taxonomy" id="2703787"/>
    <lineage>
        <taxon>Bacteria</taxon>
        <taxon>Pseudomonadati</taxon>
        <taxon>Bacteroidota</taxon>
        <taxon>Chitinophagia</taxon>
        <taxon>Chitinophagales</taxon>
        <taxon>Chitinophagaceae</taxon>
        <taxon>Chitinophaga</taxon>
    </lineage>
</organism>
<protein>
    <submittedName>
        <fullName evidence="1">Helix-turn-helix transcriptional regulator</fullName>
    </submittedName>
</protein>
<keyword evidence="2" id="KW-1185">Reference proteome</keyword>
<dbReference type="Proteomes" id="UP000476411">
    <property type="component" value="Chromosome"/>
</dbReference>
<dbReference type="KEGG" id="chih:GWR21_26615"/>
<name>A0A6B9ZKV5_9BACT</name>
<gene>
    <name evidence="1" type="ORF">GWR21_26615</name>
</gene>
<dbReference type="EMBL" id="CP048113">
    <property type="protein sequence ID" value="QHS63028.1"/>
    <property type="molecule type" value="Genomic_DNA"/>
</dbReference>
<sequence length="72" mass="8337">MPSLINILLPERVSTLHVVLQEAGYCNLSSFTREFRKHFACCLKLSGQRDIINPWKLIQNNISNRYDTQTLS</sequence>